<evidence type="ECO:0000256" key="3">
    <source>
        <dbReference type="ARBA" id="ARBA00022741"/>
    </source>
</evidence>
<evidence type="ECO:0000256" key="1">
    <source>
        <dbReference type="ARBA" id="ARBA00007265"/>
    </source>
</evidence>
<organism evidence="9 10">
    <name type="scientific">Pseudomicrostroma glucosiphilum</name>
    <dbReference type="NCBI Taxonomy" id="1684307"/>
    <lineage>
        <taxon>Eukaryota</taxon>
        <taxon>Fungi</taxon>
        <taxon>Dikarya</taxon>
        <taxon>Basidiomycota</taxon>
        <taxon>Ustilaginomycotina</taxon>
        <taxon>Exobasidiomycetes</taxon>
        <taxon>Microstromatales</taxon>
        <taxon>Microstromatales incertae sedis</taxon>
        <taxon>Pseudomicrostroma</taxon>
    </lineage>
</organism>
<dbReference type="EMBL" id="KZ819322">
    <property type="protein sequence ID" value="PWN23444.1"/>
    <property type="molecule type" value="Genomic_DNA"/>
</dbReference>
<dbReference type="InterPro" id="IPR043519">
    <property type="entry name" value="NT_sf"/>
</dbReference>
<dbReference type="PANTHER" id="PTHR13734:SF5">
    <property type="entry name" value="CCA TRNA NUCLEOTIDYLTRANSFERASE, MITOCHONDRIAL"/>
    <property type="match status" value="1"/>
</dbReference>
<evidence type="ECO:0000313" key="10">
    <source>
        <dbReference type="Proteomes" id="UP000245942"/>
    </source>
</evidence>
<dbReference type="Proteomes" id="UP000245942">
    <property type="component" value="Unassembled WGS sequence"/>
</dbReference>
<dbReference type="SUPFAM" id="SSF81891">
    <property type="entry name" value="Poly A polymerase C-terminal region-like"/>
    <property type="match status" value="2"/>
</dbReference>
<evidence type="ECO:0000256" key="4">
    <source>
        <dbReference type="ARBA" id="ARBA00022884"/>
    </source>
</evidence>
<proteinExistence type="inferred from homology"/>
<dbReference type="Gene3D" id="1.10.3090.10">
    <property type="entry name" value="cca-adding enzyme, domain 2"/>
    <property type="match status" value="1"/>
</dbReference>
<name>A0A316UEV8_9BASI</name>
<evidence type="ECO:0008006" key="11">
    <source>
        <dbReference type="Google" id="ProtNLM"/>
    </source>
</evidence>
<evidence type="ECO:0000259" key="7">
    <source>
        <dbReference type="Pfam" id="PF01743"/>
    </source>
</evidence>
<evidence type="ECO:0000256" key="6">
    <source>
        <dbReference type="SAM" id="MobiDB-lite"/>
    </source>
</evidence>
<dbReference type="GO" id="GO:0052929">
    <property type="term" value="F:ATP:3'-cytidine-cytidine-tRNA adenylyltransferase activity"/>
    <property type="evidence" value="ECO:0007669"/>
    <property type="project" value="TreeGrafter"/>
</dbReference>
<evidence type="ECO:0000256" key="5">
    <source>
        <dbReference type="RuleBase" id="RU003953"/>
    </source>
</evidence>
<evidence type="ECO:0000256" key="2">
    <source>
        <dbReference type="ARBA" id="ARBA00022679"/>
    </source>
</evidence>
<sequence>MTLANPSISLEPVEEEIVILLDSCCDWINAERPQPSEAEGGSRVEYTGEVTARIAGGWVRDKLLGMDSHDLDVSLSVMTGLNFAILFKAFLLKREKGVASGASSSTRSAAASAMSRITKISANPEQSKSLETATANILGLSLDFVNLRKEIYEGNSRIPIMSFGTPLEDAERRDITINSLFYNVKTRQVEDWTDKGLLDMRAGLIRTPLPPLTTFLDDPLRVLRCIRFASRFNYKLDDDVRACLTGTGHSMQTSASDDPRLRDVEMASISHKGRELVRDALMKKVSRERVGIEVDKMLSGPNPLLALRLLKELDLYSLVFHIESLQASCTLRLASTQTPTSTPDPQAASSLAIAASQILDDLSPHPTTPTGIFEQLNVPQEITSSLVKPETRRILHFASALLPLSDVEIEEKKGKWSWSGEKILMAGLKLGRNNTLLPVMSLIRGIPFLSGPASIDSSRASLLQHLPDGIDIPREALVALLLRDKNLHNPSIGIEWKTGLTMAFVKDVLDVQGDATRIESIVEAYSGFCKYVRDKRIEERLDEKPLMDGKELLSVLSLSPSPLLPKIQNALLIWQLSRPPPSGAAEAEAAGEEARQWLKERWEAGAIVDVDKRGGPAVKSAGKKKGQQNKERSEEVPHLEKRRKSEE</sequence>
<dbReference type="AlphaFoldDB" id="A0A316UEV8"/>
<dbReference type="GO" id="GO:0001680">
    <property type="term" value="P:tRNA 3'-terminal CCA addition"/>
    <property type="evidence" value="ECO:0007669"/>
    <property type="project" value="TreeGrafter"/>
</dbReference>
<feature type="region of interest" description="Disordered" evidence="6">
    <location>
        <begin position="608"/>
        <end position="647"/>
    </location>
</feature>
<accession>A0A316UEV8</accession>
<dbReference type="Gene3D" id="3.30.460.10">
    <property type="entry name" value="Beta Polymerase, domain 2"/>
    <property type="match status" value="1"/>
</dbReference>
<dbReference type="Pfam" id="PF01743">
    <property type="entry name" value="PolyA_pol"/>
    <property type="match status" value="1"/>
</dbReference>
<dbReference type="PANTHER" id="PTHR13734">
    <property type="entry name" value="TRNA-NUCLEOTIDYLTRANSFERASE"/>
    <property type="match status" value="1"/>
</dbReference>
<comment type="similarity">
    <text evidence="1 5">Belongs to the tRNA nucleotidyltransferase/poly(A) polymerase family.</text>
</comment>
<keyword evidence="3" id="KW-0547">Nucleotide-binding</keyword>
<evidence type="ECO:0000259" key="8">
    <source>
        <dbReference type="Pfam" id="PF12627"/>
    </source>
</evidence>
<dbReference type="GO" id="GO:0000166">
    <property type="term" value="F:nucleotide binding"/>
    <property type="evidence" value="ECO:0007669"/>
    <property type="project" value="UniProtKB-KW"/>
</dbReference>
<gene>
    <name evidence="9" type="ORF">BCV69DRAFT_297374</name>
</gene>
<dbReference type="InterPro" id="IPR032828">
    <property type="entry name" value="PolyA_RNA-bd"/>
</dbReference>
<dbReference type="SUPFAM" id="SSF81301">
    <property type="entry name" value="Nucleotidyltransferase"/>
    <property type="match status" value="1"/>
</dbReference>
<dbReference type="STRING" id="1684307.A0A316UEV8"/>
<dbReference type="RefSeq" id="XP_025350604.1">
    <property type="nucleotide sequence ID" value="XM_025494107.1"/>
</dbReference>
<dbReference type="GeneID" id="37015841"/>
<keyword evidence="10" id="KW-1185">Reference proteome</keyword>
<keyword evidence="2 5" id="KW-0808">Transferase</keyword>
<dbReference type="GO" id="GO:0003723">
    <property type="term" value="F:RNA binding"/>
    <property type="evidence" value="ECO:0007669"/>
    <property type="project" value="UniProtKB-KW"/>
</dbReference>
<keyword evidence="4 5" id="KW-0694">RNA-binding</keyword>
<feature type="domain" description="tRNA nucleotidyltransferase/poly(A) polymerase RNA and SrmB- binding" evidence="8">
    <location>
        <begin position="281"/>
        <end position="320"/>
    </location>
</feature>
<reference evidence="9 10" key="1">
    <citation type="journal article" date="2018" name="Mol. Biol. Evol.">
        <title>Broad Genomic Sampling Reveals a Smut Pathogenic Ancestry of the Fungal Clade Ustilaginomycotina.</title>
        <authorList>
            <person name="Kijpornyongpan T."/>
            <person name="Mondo S.J."/>
            <person name="Barry K."/>
            <person name="Sandor L."/>
            <person name="Lee J."/>
            <person name="Lipzen A."/>
            <person name="Pangilinan J."/>
            <person name="LaButti K."/>
            <person name="Hainaut M."/>
            <person name="Henrissat B."/>
            <person name="Grigoriev I.V."/>
            <person name="Spatafora J.W."/>
            <person name="Aime M.C."/>
        </authorList>
    </citation>
    <scope>NUCLEOTIDE SEQUENCE [LARGE SCALE GENOMIC DNA]</scope>
    <source>
        <strain evidence="9 10">MCA 4718</strain>
    </source>
</reference>
<dbReference type="OrthoDB" id="445712at2759"/>
<feature type="domain" description="Poly A polymerase head" evidence="7">
    <location>
        <begin position="52"/>
        <end position="206"/>
    </location>
</feature>
<dbReference type="GO" id="GO:0052927">
    <property type="term" value="F:CC tRNA cytidylyltransferase activity"/>
    <property type="evidence" value="ECO:0007669"/>
    <property type="project" value="TreeGrafter"/>
</dbReference>
<protein>
    <recommendedName>
        <fullName evidence="11">Poly A polymerase head domain-containing protein</fullName>
    </recommendedName>
</protein>
<feature type="compositionally biased region" description="Basic and acidic residues" evidence="6">
    <location>
        <begin position="628"/>
        <end position="647"/>
    </location>
</feature>
<evidence type="ECO:0000313" key="9">
    <source>
        <dbReference type="EMBL" id="PWN23444.1"/>
    </source>
</evidence>
<dbReference type="InterPro" id="IPR002646">
    <property type="entry name" value="PolA_pol_head_dom"/>
</dbReference>
<dbReference type="Pfam" id="PF12627">
    <property type="entry name" value="PolyA_pol_RNAbd"/>
    <property type="match status" value="1"/>
</dbReference>